<dbReference type="SUPFAM" id="SSF49899">
    <property type="entry name" value="Concanavalin A-like lectins/glucanases"/>
    <property type="match status" value="1"/>
</dbReference>
<dbReference type="InterPro" id="IPR003879">
    <property type="entry name" value="Butyrophylin_SPRY"/>
</dbReference>
<keyword evidence="8" id="KW-0833">Ubl conjugation pathway</keyword>
<keyword evidence="4 8" id="KW-0479">Metal-binding</keyword>
<evidence type="ECO:0000256" key="3">
    <source>
        <dbReference type="ARBA" id="ARBA00022490"/>
    </source>
</evidence>
<dbReference type="Pfam" id="PF02617">
    <property type="entry name" value="ClpS"/>
    <property type="match status" value="1"/>
</dbReference>
<dbReference type="PROSITE" id="PS00518">
    <property type="entry name" value="ZF_RING_1"/>
    <property type="match status" value="1"/>
</dbReference>
<dbReference type="PANTHER" id="PTHR21497">
    <property type="entry name" value="UBIQUITIN LIGASE E3 ALPHA-RELATED"/>
    <property type="match status" value="1"/>
</dbReference>
<keyword evidence="9" id="KW-0175">Coiled coil</keyword>
<keyword evidence="3" id="KW-0963">Cytoplasm</keyword>
<dbReference type="PROSITE" id="PS50188">
    <property type="entry name" value="B302_SPRY"/>
    <property type="match status" value="1"/>
</dbReference>
<dbReference type="InterPro" id="IPR055194">
    <property type="entry name" value="UBR1-like_WH"/>
</dbReference>
<sequence>MAANTSCLEEELSCAVCCEIFKDPVTLHCNHSFCKACLDQCWKEKGTRECPVCRRRASIEDPAVDFRLRNIVECFLKDHSEKPPAPPGMLCSLHEEKLKLFCVDDNEAVCHICQTSKKHKNHKFCPVEEAALNYKKQAQQTERQIKEEFEKLHQFLRDEEKARIAALRREEEQKGRIMKEKIEKLTREISSLSDSIRVIEEELEAEDIFFLQCTLQDPQCVSGVLIDVAEHLGSLKYKVWEKMLGIVQYTPVTLDPNTAAPWLILSEDLTSVRFNDEREELPDNPERFDPYVSVLGSEGFTSGKHCWDVEVGNKTAWNLGVTKESSKRKGEFTRNPGTGYWGIVLRDGDQYSAWTSPQTQLTVEMKPQKIRVQLDCDGEEKWLQATDLPKDVYLHLARYVPKIFCRSPNPNPKNEDMLTQHILTGPMEWYLCGEDPATSIPKLEQANRPSQLCGRVFKVGEPTYSCSQAKECVNRIGLQDPLAHLSEDMIARAYNIFSIMVKYAVDMLTWEKEDELPAGLEPPERQDSYYCMLFNDEVHTYEQVIYTLQKAVSCTHKEAVSFATTVDRDGRKSVRFGDFQFCEQAKTVIVRNTGRQSKPLKVQIMHSSVVAHQCFGLKVLSWLGHVIVYSGARTVYHQLFMSSLLMDLKYKKIFALHFAKNYRRLQTDFMEDDHERVMSVSALSVQLFTVPTLNYERMQSDFVKDDHDREFSVTDLSVQIFTVPSLARMLITEQSLLTVIIRTFMDHLRHRDLQGRFQFERYTAQQAFKFRRVQSLIGDLKYVLISRPTEWTDKLREKFLEGFEAFLELLKCMQGMDPVTRQVGQHIEMEPEWEAAFTLQMKLTHITSMMQEWCSTDEKVLIEAYKQCLVVLMQCHSGFTDGEQPITLSMCGHSVDTIRYCVSQEKVSIHLPVSRLLAGLHVLLSKTEVAYRFPEQLPLCELSPPMLIEHPLRCLIYYYHNVKCRVEMFDKDLLMLQAGASMMDPNHFLMIVLSRFELYEIFNTPDYGKRYSGENTNKDVIQQNSTLIEEMLHLIMMVVGERFSPGAGQVSASDEIKREIIHQLCIRSMAHSELVKALPEDENKETGMETVIEAVALFKKPGLTGRGLYELKPECAKDFNLYFYHYSRADQSKAEEAQRKRKRQNGEDTALPPPMLPPFCPLFASLGNLLQCDVFLGILGTVLHWTVEPSGCAWSESMLQRVLHLIGMALLEERQQLESSSEDNDVTFNFTHKISRPREAPSNGPSVLSMLETLQNAPHLEVHKDMIRWILKTFSSIKKIREQTATTPVSETGGQALEESVRDQDKAERKRKAEMARLRREKIMAQMSEMQRHFIDENKELFQQSLEDLEASTSTALEHSPSLPDAVLVALGPGRTRGSEKRQVVTCILCQEEQDIKAHNKAMVLAAFVQRSTVMSKNRRRVMHDPENYDPLFMHPDLSCGTHTGSCGHIMHSHCWQRYFDAVQAKEQRRQQRLRVHTSYEVENGEFLCPLCECLSNTVIPLLPPPRACSPGISEQQNLNQWLKTISQQMNVLHCLKKKQNSSSSPDAEAADRMDETPLAEGFRPDLQPTNPYSSSIKEMLTTFGTATYKVGLKVHPNEQDPRVPIMCWGSCAYTIQSIERQLIDEEKPLFGSLPCRQLCAFLQDDCLNSLTRFGAACWTVSSLPAVQSHFIRLLAALVPDEQVENSPCILDVDMFHLLVSLVLSYSTVHCQDVSGLSLAAGELHLFHLVTMAHIVQILLTSVPGGTPMDQESGPDEEAVLSLYTVLQQYKGSACREACSGWHLWRCLKAGILPYLRCAALFFHHLNGVRPPTGLQVSGVSQFEQLCGYLCLPTSLLQLFQSNREVVDPLLQRCPKSGGDKSRAPTLCLVCGTMLCSQSYCCQTELEGEDVGACTAHTFTCGAGVGIFLRVRESQVLFLAGKTKGCFYAPPYLDDYGETDQGLRRGNPLHLCHERYRKIQKLWRQHSITEEIGHAQEANQSLVGIDWQHL</sequence>
<evidence type="ECO:0000259" key="13">
    <source>
        <dbReference type="PROSITE" id="PS50188"/>
    </source>
</evidence>
<dbReference type="Gene3D" id="1.10.10.2670">
    <property type="entry name" value="E3 ubiquitin-protein ligase"/>
    <property type="match status" value="1"/>
</dbReference>
<dbReference type="PRINTS" id="PR01407">
    <property type="entry name" value="BUTYPHLNCDUF"/>
</dbReference>
<dbReference type="EC" id="2.3.2.27" evidence="8"/>
<feature type="region of interest" description="Disordered" evidence="10">
    <location>
        <begin position="1540"/>
        <end position="1568"/>
    </location>
</feature>
<dbReference type="FunFam" id="3.30.1390.10:FF:000003">
    <property type="entry name" value="E3 ubiquitin-protein ligase UBR2 isoform X1"/>
    <property type="match status" value="1"/>
</dbReference>
<evidence type="ECO:0000256" key="9">
    <source>
        <dbReference type="SAM" id="Coils"/>
    </source>
</evidence>
<comment type="pathway">
    <text evidence="2 8">Protein modification; protein ubiquitination.</text>
</comment>
<feature type="domain" description="B30.2/SPRY" evidence="13">
    <location>
        <begin position="232"/>
        <end position="422"/>
    </location>
</feature>
<dbReference type="Pfam" id="PF00622">
    <property type="entry name" value="SPRY"/>
    <property type="match status" value="1"/>
</dbReference>
<dbReference type="SMART" id="SM00589">
    <property type="entry name" value="PRY"/>
    <property type="match status" value="1"/>
</dbReference>
<dbReference type="InterPro" id="IPR013320">
    <property type="entry name" value="ConA-like_dom_sf"/>
</dbReference>
<dbReference type="InterPro" id="IPR001870">
    <property type="entry name" value="B30.2/SPRY"/>
</dbReference>
<dbReference type="InterPro" id="IPR000315">
    <property type="entry name" value="Znf_B-box"/>
</dbReference>
<dbReference type="InterPro" id="IPR003769">
    <property type="entry name" value="ClpS_core"/>
</dbReference>
<gene>
    <name evidence="14" type="ORF">EOD39_9776</name>
</gene>
<dbReference type="InterPro" id="IPR039164">
    <property type="entry name" value="UBR1-like"/>
</dbReference>
<feature type="compositionally biased region" description="Polar residues" evidence="10">
    <location>
        <begin position="1283"/>
        <end position="1293"/>
    </location>
</feature>
<evidence type="ECO:0000313" key="15">
    <source>
        <dbReference type="Proteomes" id="UP000289886"/>
    </source>
</evidence>
<keyword evidence="8" id="KW-0808">Transferase</keyword>
<dbReference type="SUPFAM" id="SSF54736">
    <property type="entry name" value="ClpS-like"/>
    <property type="match status" value="1"/>
</dbReference>
<dbReference type="Gene3D" id="3.30.40.10">
    <property type="entry name" value="Zinc/RING finger domain, C3HC4 (zinc finger)"/>
    <property type="match status" value="1"/>
</dbReference>
<comment type="similarity">
    <text evidence="8">Belongs to the E3 ubiquitin-protein ligase UBR1-like family.</text>
</comment>
<dbReference type="InterPro" id="IPR013083">
    <property type="entry name" value="Znf_RING/FYVE/PHD"/>
</dbReference>
<dbReference type="EMBL" id="SCEB01000203">
    <property type="protein sequence ID" value="RXN00311.1"/>
    <property type="molecule type" value="Genomic_DNA"/>
</dbReference>
<evidence type="ECO:0000256" key="1">
    <source>
        <dbReference type="ARBA" id="ARBA00004496"/>
    </source>
</evidence>
<dbReference type="PROSITE" id="PS50089">
    <property type="entry name" value="ZF_RING_2"/>
    <property type="match status" value="1"/>
</dbReference>
<dbReference type="GO" id="GO:0000151">
    <property type="term" value="C:ubiquitin ligase complex"/>
    <property type="evidence" value="ECO:0007669"/>
    <property type="project" value="TreeGrafter"/>
</dbReference>
<dbReference type="GO" id="GO:0005737">
    <property type="term" value="C:cytoplasm"/>
    <property type="evidence" value="ECO:0007669"/>
    <property type="project" value="UniProtKB-SubCell"/>
</dbReference>
<comment type="catalytic activity">
    <reaction evidence="8">
        <text>S-ubiquitinyl-[E2 ubiquitin-conjugating enzyme]-L-cysteine + [acceptor protein]-L-lysine = [E2 ubiquitin-conjugating enzyme]-L-cysteine + N(6)-ubiquitinyl-[acceptor protein]-L-lysine.</text>
        <dbReference type="EC" id="2.3.2.27"/>
    </reaction>
</comment>
<comment type="subcellular location">
    <subcellularLocation>
        <location evidence="1">Cytoplasm</location>
    </subcellularLocation>
</comment>
<dbReference type="GO" id="GO:0016567">
    <property type="term" value="P:protein ubiquitination"/>
    <property type="evidence" value="ECO:0007669"/>
    <property type="project" value="UniProtKB-UniRule"/>
</dbReference>
<dbReference type="SUPFAM" id="SSF57845">
    <property type="entry name" value="B-box zinc-binding domain"/>
    <property type="match status" value="1"/>
</dbReference>
<dbReference type="GO" id="GO:0008270">
    <property type="term" value="F:zinc ion binding"/>
    <property type="evidence" value="ECO:0007669"/>
    <property type="project" value="UniProtKB-UniRule"/>
</dbReference>
<dbReference type="InterPro" id="IPR043136">
    <property type="entry name" value="B30.2/SPRY_sf"/>
</dbReference>
<dbReference type="InterPro" id="IPR001841">
    <property type="entry name" value="Znf_RING"/>
</dbReference>
<reference evidence="14 15" key="1">
    <citation type="submission" date="2019-01" db="EMBL/GenBank/DDBJ databases">
        <title>Draft Genome and Complete Hox-Cluster Characterization of the Sterlet Sturgeon (Acipenser ruthenus).</title>
        <authorList>
            <person name="Wei Q."/>
        </authorList>
    </citation>
    <scope>NUCLEOTIDE SEQUENCE [LARGE SCALE GENOMIC DNA]</scope>
    <source>
        <strain evidence="14">WHYD16114868_AA</strain>
        <tissue evidence="14">Blood</tissue>
    </source>
</reference>
<keyword evidence="6 8" id="KW-0862">Zinc</keyword>
<feature type="domain" description="RING-type" evidence="11">
    <location>
        <begin position="14"/>
        <end position="54"/>
    </location>
</feature>
<dbReference type="InterPro" id="IPR006574">
    <property type="entry name" value="PRY"/>
</dbReference>
<dbReference type="FunFam" id="2.60.120.920:FF:000004">
    <property type="entry name" value="Butyrophilin subfamily 1 member A1"/>
    <property type="match status" value="1"/>
</dbReference>
<protein>
    <recommendedName>
        <fullName evidence="8">E3 ubiquitin-protein ligase</fullName>
        <ecNumber evidence="8">2.3.2.27</ecNumber>
    </recommendedName>
</protein>
<evidence type="ECO:0000256" key="4">
    <source>
        <dbReference type="ARBA" id="ARBA00022723"/>
    </source>
</evidence>
<feature type="compositionally biased region" description="Basic and acidic residues" evidence="10">
    <location>
        <begin position="1299"/>
        <end position="1308"/>
    </location>
</feature>
<keyword evidence="15" id="KW-1185">Reference proteome</keyword>
<dbReference type="InterPro" id="IPR044046">
    <property type="entry name" value="E3_ligase_UBR-like_C"/>
</dbReference>
<dbReference type="Pfam" id="PF22960">
    <property type="entry name" value="WHD_UBR1"/>
    <property type="match status" value="1"/>
</dbReference>
<evidence type="ECO:0000313" key="14">
    <source>
        <dbReference type="EMBL" id="RXN00311.1"/>
    </source>
</evidence>
<dbReference type="Proteomes" id="UP000289886">
    <property type="component" value="Unassembled WGS sequence"/>
</dbReference>
<dbReference type="InterPro" id="IPR042065">
    <property type="entry name" value="E3_ELL-like"/>
</dbReference>
<dbReference type="PROSITE" id="PS50119">
    <property type="entry name" value="ZF_BBOX"/>
    <property type="match status" value="1"/>
</dbReference>
<dbReference type="Gene3D" id="3.30.1390.10">
    <property type="match status" value="1"/>
</dbReference>
<dbReference type="Gene3D" id="3.30.160.60">
    <property type="entry name" value="Classic Zinc Finger"/>
    <property type="match status" value="1"/>
</dbReference>
<evidence type="ECO:0000256" key="10">
    <source>
        <dbReference type="SAM" id="MobiDB-lite"/>
    </source>
</evidence>
<dbReference type="GO" id="GO:0071596">
    <property type="term" value="P:ubiquitin-dependent protein catabolic process via the N-end rule pathway"/>
    <property type="evidence" value="ECO:0007669"/>
    <property type="project" value="UniProtKB-UniRule"/>
</dbReference>
<dbReference type="InterPro" id="IPR018957">
    <property type="entry name" value="Znf_C3HC4_RING-type"/>
</dbReference>
<name>A0A662YUD0_ACIRT</name>
<accession>A0A662YUD0</accession>
<evidence type="ECO:0000256" key="5">
    <source>
        <dbReference type="ARBA" id="ARBA00022771"/>
    </source>
</evidence>
<evidence type="ECO:0000256" key="8">
    <source>
        <dbReference type="RuleBase" id="RU366018"/>
    </source>
</evidence>
<dbReference type="SMART" id="SM00336">
    <property type="entry name" value="BBOX"/>
    <property type="match status" value="1"/>
</dbReference>
<dbReference type="Pfam" id="PF00097">
    <property type="entry name" value="zf-C3HC4"/>
    <property type="match status" value="1"/>
</dbReference>
<dbReference type="Pfam" id="PF13765">
    <property type="entry name" value="PRY"/>
    <property type="match status" value="1"/>
</dbReference>
<evidence type="ECO:0000259" key="12">
    <source>
        <dbReference type="PROSITE" id="PS50119"/>
    </source>
</evidence>
<dbReference type="InterPro" id="IPR003877">
    <property type="entry name" value="SPRY_dom"/>
</dbReference>
<comment type="function">
    <text evidence="8">Ubiquitin ligase protein which is a component of the N-end rule pathway. Recognizes and binds to proteins bearing specific N-terminal residues that are destabilizing according to the N-end rule, leading to their ubiquitination and subsequent degradation.</text>
</comment>
<evidence type="ECO:0000256" key="7">
    <source>
        <dbReference type="PROSITE-ProRule" id="PRU00024"/>
    </source>
</evidence>
<feature type="domain" description="B box-type" evidence="12">
    <location>
        <begin position="86"/>
        <end position="127"/>
    </location>
</feature>
<dbReference type="InterPro" id="IPR017907">
    <property type="entry name" value="Znf_RING_CS"/>
</dbReference>
<dbReference type="Pfam" id="PF18995">
    <property type="entry name" value="PRT6_C"/>
    <property type="match status" value="1"/>
</dbReference>
<dbReference type="Gene3D" id="2.60.120.920">
    <property type="match status" value="1"/>
</dbReference>
<proteinExistence type="inferred from homology"/>
<dbReference type="CDD" id="cd13733">
    <property type="entry name" value="SPRY_PRY_C-I_1"/>
    <property type="match status" value="1"/>
</dbReference>
<dbReference type="FunFam" id="1.10.10.2670:FF:000001">
    <property type="entry name" value="E3 ubiquitin-protein ligase UBR2 isoform X1"/>
    <property type="match status" value="1"/>
</dbReference>
<dbReference type="SUPFAM" id="SSF57850">
    <property type="entry name" value="RING/U-box"/>
    <property type="match status" value="1"/>
</dbReference>
<dbReference type="SUPFAM" id="SSF46785">
    <property type="entry name" value="Winged helix' DNA-binding domain"/>
    <property type="match status" value="1"/>
</dbReference>
<dbReference type="InterPro" id="IPR014719">
    <property type="entry name" value="Ribosomal_bL12_C/ClpS-like"/>
</dbReference>
<feature type="coiled-coil region" evidence="9">
    <location>
        <begin position="131"/>
        <end position="202"/>
    </location>
</feature>
<dbReference type="Pfam" id="PF00643">
    <property type="entry name" value="zf-B_box"/>
    <property type="match status" value="1"/>
</dbReference>
<organism evidence="14 15">
    <name type="scientific">Acipenser ruthenus</name>
    <name type="common">Sterlet sturgeon</name>
    <dbReference type="NCBI Taxonomy" id="7906"/>
    <lineage>
        <taxon>Eukaryota</taxon>
        <taxon>Metazoa</taxon>
        <taxon>Chordata</taxon>
        <taxon>Craniata</taxon>
        <taxon>Vertebrata</taxon>
        <taxon>Euteleostomi</taxon>
        <taxon>Actinopterygii</taxon>
        <taxon>Chondrostei</taxon>
        <taxon>Acipenseriformes</taxon>
        <taxon>Acipenseridae</taxon>
        <taxon>Acipenser</taxon>
    </lineage>
</organism>
<feature type="region of interest" description="Disordered" evidence="10">
    <location>
        <begin position="1283"/>
        <end position="1308"/>
    </location>
</feature>
<evidence type="ECO:0000256" key="6">
    <source>
        <dbReference type="ARBA" id="ARBA00022833"/>
    </source>
</evidence>
<dbReference type="UniPathway" id="UPA00143"/>
<dbReference type="SMART" id="SM00184">
    <property type="entry name" value="RING"/>
    <property type="match status" value="2"/>
</dbReference>
<comment type="caution">
    <text evidence="14">The sequence shown here is derived from an EMBL/GenBank/DDBJ whole genome shotgun (WGS) entry which is preliminary data.</text>
</comment>
<dbReference type="GO" id="GO:0061630">
    <property type="term" value="F:ubiquitin protein ligase activity"/>
    <property type="evidence" value="ECO:0007669"/>
    <property type="project" value="UniProtKB-UniRule"/>
</dbReference>
<evidence type="ECO:0000259" key="11">
    <source>
        <dbReference type="PROSITE" id="PS50089"/>
    </source>
</evidence>
<dbReference type="SMART" id="SM00449">
    <property type="entry name" value="SPRY"/>
    <property type="match status" value="1"/>
</dbReference>
<dbReference type="PANTHER" id="PTHR21497:SF28">
    <property type="entry name" value="E3 UBIQUITIN-PROTEIN LIGASE UBR2"/>
    <property type="match status" value="1"/>
</dbReference>
<keyword evidence="5 7" id="KW-0863">Zinc-finger</keyword>
<evidence type="ECO:0000256" key="2">
    <source>
        <dbReference type="ARBA" id="ARBA00004906"/>
    </source>
</evidence>
<dbReference type="InterPro" id="IPR036390">
    <property type="entry name" value="WH_DNA-bd_sf"/>
</dbReference>